<dbReference type="Proteomes" id="UP000002497">
    <property type="component" value="Unassembled WGS sequence"/>
</dbReference>
<evidence type="ECO:0000256" key="1">
    <source>
        <dbReference type="SAM" id="MobiDB-lite"/>
    </source>
</evidence>
<keyword evidence="3" id="KW-1185">Reference proteome</keyword>
<proteinExistence type="predicted"/>
<gene>
    <name evidence="2" type="ORF">CPSG_03160</name>
</gene>
<dbReference type="VEuPathDB" id="FungiDB:CPSG_03160"/>
<dbReference type="EMBL" id="GL636489">
    <property type="protein sequence ID" value="EFW19985.1"/>
    <property type="molecule type" value="Genomic_DNA"/>
</dbReference>
<dbReference type="HOGENOM" id="CLU_1643536_0_0_1"/>
<accession>E9D0Y1</accession>
<name>E9D0Y1_COCPS</name>
<feature type="region of interest" description="Disordered" evidence="1">
    <location>
        <begin position="1"/>
        <end position="23"/>
    </location>
</feature>
<dbReference type="AlphaFoldDB" id="E9D0Y1"/>
<reference evidence="3" key="2">
    <citation type="submission" date="2010-03" db="EMBL/GenBank/DDBJ databases">
        <title>The genome sequence of Coccidioides posadasii strain Silveira.</title>
        <authorList>
            <consortium name="The Broad Institute Genome Sequencing Center for Infectious Disease"/>
            <person name="Neafsey D."/>
            <person name="Orbach M."/>
            <person name="Henn M.R."/>
            <person name="Cole G.T."/>
            <person name="Galgiani J."/>
            <person name="Gardner M.J."/>
            <person name="Kirkland T.N."/>
            <person name="Taylor J.W."/>
            <person name="Young S.K."/>
            <person name="Zeng Q."/>
            <person name="Koehrsen M."/>
            <person name="Alvarado L."/>
            <person name="Berlin A."/>
            <person name="Borenstein D."/>
            <person name="Chapman S.B."/>
            <person name="Chen Z."/>
            <person name="Engels R."/>
            <person name="Freedman E."/>
            <person name="Gellesch M."/>
            <person name="Goldberg J."/>
            <person name="Griggs A."/>
            <person name="Gujja S."/>
            <person name="Heilman E."/>
            <person name="Heiman D."/>
            <person name="Howarth C."/>
            <person name="Jen D."/>
            <person name="Larson L."/>
            <person name="Mehta T."/>
            <person name="Neiman D."/>
            <person name="Park D."/>
            <person name="Pearson M."/>
            <person name="Richards J."/>
            <person name="Roberts A."/>
            <person name="Saif S."/>
            <person name="Shea T."/>
            <person name="Shenoy N."/>
            <person name="Sisk P."/>
            <person name="Stolte C."/>
            <person name="Sykes S."/>
            <person name="Walk T."/>
            <person name="White J."/>
            <person name="Yandava C."/>
            <person name="Haas B."/>
            <person name="Nusbaum C."/>
            <person name="Birren B."/>
        </authorList>
    </citation>
    <scope>NUCLEOTIDE SEQUENCE [LARGE SCALE GENOMIC DNA]</scope>
    <source>
        <strain evidence="3">RMSCC 757 / Silveira</strain>
    </source>
</reference>
<organism evidence="3">
    <name type="scientific">Coccidioides posadasii (strain RMSCC 757 / Silveira)</name>
    <name type="common">Valley fever fungus</name>
    <dbReference type="NCBI Taxonomy" id="443226"/>
    <lineage>
        <taxon>Eukaryota</taxon>
        <taxon>Fungi</taxon>
        <taxon>Dikarya</taxon>
        <taxon>Ascomycota</taxon>
        <taxon>Pezizomycotina</taxon>
        <taxon>Eurotiomycetes</taxon>
        <taxon>Eurotiomycetidae</taxon>
        <taxon>Onygenales</taxon>
        <taxon>Onygenaceae</taxon>
        <taxon>Coccidioides</taxon>
    </lineage>
</organism>
<sequence>MAVLGRDVGPSQTGGDLGVTKSVTGDSGVRRPLSLALRIRRFTRSSQLYTHAHTLRCGSLLLAAFSPVAWRILQMLALLGVKQLVTMQGDWRVVFTGPAVTTDHTEYPRAFSKIGITRLTGVGSVVHASGGGVNKDPEAAPGILRSRDVRSAVVSSSYRFE</sequence>
<evidence type="ECO:0000313" key="2">
    <source>
        <dbReference type="EMBL" id="EFW19985.1"/>
    </source>
</evidence>
<reference evidence="3" key="1">
    <citation type="journal article" date="2010" name="Genome Res.">
        <title>Population genomic sequencing of Coccidioides fungi reveals recent hybridization and transposon control.</title>
        <authorList>
            <person name="Neafsey D.E."/>
            <person name="Barker B.M."/>
            <person name="Sharpton T.J."/>
            <person name="Stajich J.E."/>
            <person name="Park D.J."/>
            <person name="Whiston E."/>
            <person name="Hung C.-Y."/>
            <person name="McMahan C."/>
            <person name="White J."/>
            <person name="Sykes S."/>
            <person name="Heiman D."/>
            <person name="Young S."/>
            <person name="Zeng Q."/>
            <person name="Abouelleil A."/>
            <person name="Aftuck L."/>
            <person name="Bessette D."/>
            <person name="Brown A."/>
            <person name="FitzGerald M."/>
            <person name="Lui A."/>
            <person name="Macdonald J.P."/>
            <person name="Priest M."/>
            <person name="Orbach M.J."/>
            <person name="Galgiani J.N."/>
            <person name="Kirkland T.N."/>
            <person name="Cole G.T."/>
            <person name="Birren B.W."/>
            <person name="Henn M.R."/>
            <person name="Taylor J.W."/>
            <person name="Rounsley S.D."/>
        </authorList>
    </citation>
    <scope>NUCLEOTIDE SEQUENCE [LARGE SCALE GENOMIC DNA]</scope>
    <source>
        <strain evidence="3">RMSCC 757 / Silveira</strain>
    </source>
</reference>
<evidence type="ECO:0000313" key="3">
    <source>
        <dbReference type="Proteomes" id="UP000002497"/>
    </source>
</evidence>
<protein>
    <submittedName>
        <fullName evidence="2">Predicted protein</fullName>
    </submittedName>
</protein>